<sequence>MKTSLLPLQKMFIDTLRADTALMDKITGIYDDVSKKAIKPYVTIGEPNVTPFDTKTSTGENIIWTLHCWSSYKGKKETYEILNLILQAMSKSPLTVDGFTLFRMEIVNMNVITDIDGETRHGILQLRLYVND</sequence>
<evidence type="ECO:0000313" key="1">
    <source>
        <dbReference type="EMBL" id="MEN2765834.1"/>
    </source>
</evidence>
<proteinExistence type="predicted"/>
<gene>
    <name evidence="1" type="ORF">ABC228_01420</name>
</gene>
<dbReference type="InterPro" id="IPR021508">
    <property type="entry name" value="Gp17-like"/>
</dbReference>
<dbReference type="EMBL" id="JBDIML010000001">
    <property type="protein sequence ID" value="MEN2765834.1"/>
    <property type="molecule type" value="Genomic_DNA"/>
</dbReference>
<dbReference type="Proteomes" id="UP001444625">
    <property type="component" value="Unassembled WGS sequence"/>
</dbReference>
<accession>A0ABU9XC50</accession>
<dbReference type="Pfam" id="PF11367">
    <property type="entry name" value="Tail_completion_gp17"/>
    <property type="match status" value="1"/>
</dbReference>
<organism evidence="1 2">
    <name type="scientific">Ornithinibacillus xuwenensis</name>
    <dbReference type="NCBI Taxonomy" id="3144668"/>
    <lineage>
        <taxon>Bacteria</taxon>
        <taxon>Bacillati</taxon>
        <taxon>Bacillota</taxon>
        <taxon>Bacilli</taxon>
        <taxon>Bacillales</taxon>
        <taxon>Bacillaceae</taxon>
        <taxon>Ornithinibacillus</taxon>
    </lineage>
</organism>
<comment type="caution">
    <text evidence="1">The sequence shown here is derived from an EMBL/GenBank/DDBJ whole genome shotgun (WGS) entry which is preliminary data.</text>
</comment>
<reference evidence="1 2" key="1">
    <citation type="submission" date="2024-05" db="EMBL/GenBank/DDBJ databases">
        <authorList>
            <person name="Haq I."/>
            <person name="Ullah Z."/>
            <person name="Ahmad R."/>
            <person name="Li M."/>
            <person name="Tong Y."/>
        </authorList>
    </citation>
    <scope>NUCLEOTIDE SEQUENCE [LARGE SCALE GENOMIC DNA]</scope>
    <source>
        <strain evidence="1 2">16A2E</strain>
    </source>
</reference>
<dbReference type="Gene3D" id="3.30.2000.30">
    <property type="match status" value="1"/>
</dbReference>
<protein>
    <submittedName>
        <fullName evidence="1">DUF3168 domain-containing protein</fullName>
    </submittedName>
</protein>
<dbReference type="InterPro" id="IPR053745">
    <property type="entry name" value="Viral_Tail_Comp_sf"/>
</dbReference>
<keyword evidence="2" id="KW-1185">Reference proteome</keyword>
<name>A0ABU9XC50_9BACI</name>
<evidence type="ECO:0000313" key="2">
    <source>
        <dbReference type="Proteomes" id="UP001444625"/>
    </source>
</evidence>
<dbReference type="RefSeq" id="WP_345823306.1">
    <property type="nucleotide sequence ID" value="NZ_JBDIML010000001.1"/>
</dbReference>